<dbReference type="InterPro" id="IPR036412">
    <property type="entry name" value="HAD-like_sf"/>
</dbReference>
<dbReference type="EMBL" id="MHRI01000020">
    <property type="protein sequence ID" value="OHA20858.1"/>
    <property type="molecule type" value="Genomic_DNA"/>
</dbReference>
<proteinExistence type="predicted"/>
<evidence type="ECO:0008006" key="3">
    <source>
        <dbReference type="Google" id="ProtNLM"/>
    </source>
</evidence>
<dbReference type="InterPro" id="IPR023214">
    <property type="entry name" value="HAD_sf"/>
</dbReference>
<dbReference type="Proteomes" id="UP000178121">
    <property type="component" value="Unassembled WGS sequence"/>
</dbReference>
<accession>A0A1G2MAG3</accession>
<organism evidence="1 2">
    <name type="scientific">Candidatus Taylorbacteria bacterium RIFCSPHIGHO2_01_FULL_51_15</name>
    <dbReference type="NCBI Taxonomy" id="1802304"/>
    <lineage>
        <taxon>Bacteria</taxon>
        <taxon>Candidatus Tayloriibacteriota</taxon>
    </lineage>
</organism>
<dbReference type="Gene3D" id="3.40.50.1000">
    <property type="entry name" value="HAD superfamily/HAD-like"/>
    <property type="match status" value="1"/>
</dbReference>
<dbReference type="PANTHER" id="PTHR43611">
    <property type="entry name" value="ALPHA-D-GLUCOSE 1-PHOSPHATE PHOSPHATASE"/>
    <property type="match status" value="1"/>
</dbReference>
<dbReference type="InterPro" id="IPR006439">
    <property type="entry name" value="HAD-SF_hydro_IA"/>
</dbReference>
<dbReference type="SFLD" id="SFLDG01129">
    <property type="entry name" value="C1.5:_HAD__Beta-PGM__Phosphata"/>
    <property type="match status" value="1"/>
</dbReference>
<comment type="caution">
    <text evidence="1">The sequence shown here is derived from an EMBL/GenBank/DDBJ whole genome shotgun (WGS) entry which is preliminary data.</text>
</comment>
<dbReference type="NCBIfam" id="TIGR01509">
    <property type="entry name" value="HAD-SF-IA-v3"/>
    <property type="match status" value="1"/>
</dbReference>
<dbReference type="AlphaFoldDB" id="A0A1G2MAG3"/>
<dbReference type="SUPFAM" id="SSF56784">
    <property type="entry name" value="HAD-like"/>
    <property type="match status" value="1"/>
</dbReference>
<name>A0A1G2MAG3_9BACT</name>
<evidence type="ECO:0000313" key="2">
    <source>
        <dbReference type="Proteomes" id="UP000178121"/>
    </source>
</evidence>
<protein>
    <recommendedName>
        <fullName evidence="3">FCP1 homology domain-containing protein</fullName>
    </recommendedName>
</protein>
<dbReference type="SFLD" id="SFLDS00003">
    <property type="entry name" value="Haloacid_Dehalogenase"/>
    <property type="match status" value="1"/>
</dbReference>
<evidence type="ECO:0000313" key="1">
    <source>
        <dbReference type="EMBL" id="OHA20858.1"/>
    </source>
</evidence>
<reference evidence="1 2" key="1">
    <citation type="journal article" date="2016" name="Nat. Commun.">
        <title>Thousands of microbial genomes shed light on interconnected biogeochemical processes in an aquifer system.</title>
        <authorList>
            <person name="Anantharaman K."/>
            <person name="Brown C.T."/>
            <person name="Hug L.A."/>
            <person name="Sharon I."/>
            <person name="Castelle C.J."/>
            <person name="Probst A.J."/>
            <person name="Thomas B.C."/>
            <person name="Singh A."/>
            <person name="Wilkins M.J."/>
            <person name="Karaoz U."/>
            <person name="Brodie E.L."/>
            <person name="Williams K.H."/>
            <person name="Hubbard S.S."/>
            <person name="Banfield J.F."/>
        </authorList>
    </citation>
    <scope>NUCLEOTIDE SEQUENCE [LARGE SCALE GENOMIC DNA]</scope>
</reference>
<dbReference type="Pfam" id="PF00702">
    <property type="entry name" value="Hydrolase"/>
    <property type="match status" value="1"/>
</dbReference>
<dbReference type="PANTHER" id="PTHR43611:SF3">
    <property type="entry name" value="FLAVIN MONONUCLEOTIDE HYDROLASE 1, CHLOROPLATIC"/>
    <property type="match status" value="1"/>
</dbReference>
<sequence length="205" mass="23702">MIQTLIIDGDGVVIKRDKRFSDRLHERYGILPEITAPFFKTVFQKCVVGKADLRKELAGVYRDWGWKGTLEELLHFWFSKEGTHNEEMLVTIEKLRAHGIPTFLSTDNEKHRTDYILNEFGLGKHFDGVFSSAYIGFRKEQPDFWEHVKQVGKCEGEHTLVWDDEQSNIDTARKAGFNAELFIGMEDFTQKMGMYFSEIPAAIST</sequence>
<gene>
    <name evidence="1" type="ORF">A2849_04240</name>
</gene>